<name>A0AC60PL60_IXOPE</name>
<dbReference type="Proteomes" id="UP000805193">
    <property type="component" value="Unassembled WGS sequence"/>
</dbReference>
<evidence type="ECO:0000313" key="2">
    <source>
        <dbReference type="Proteomes" id="UP000805193"/>
    </source>
</evidence>
<gene>
    <name evidence="1" type="ORF">HPB47_002554</name>
</gene>
<accession>A0AC60PL60</accession>
<evidence type="ECO:0000313" key="1">
    <source>
        <dbReference type="EMBL" id="KAG0421592.1"/>
    </source>
</evidence>
<protein>
    <submittedName>
        <fullName evidence="1">Uncharacterized protein</fullName>
    </submittedName>
</protein>
<organism evidence="1 2">
    <name type="scientific">Ixodes persulcatus</name>
    <name type="common">Taiga tick</name>
    <dbReference type="NCBI Taxonomy" id="34615"/>
    <lineage>
        <taxon>Eukaryota</taxon>
        <taxon>Metazoa</taxon>
        <taxon>Ecdysozoa</taxon>
        <taxon>Arthropoda</taxon>
        <taxon>Chelicerata</taxon>
        <taxon>Arachnida</taxon>
        <taxon>Acari</taxon>
        <taxon>Parasitiformes</taxon>
        <taxon>Ixodida</taxon>
        <taxon>Ixodoidea</taxon>
        <taxon>Ixodidae</taxon>
        <taxon>Ixodinae</taxon>
        <taxon>Ixodes</taxon>
    </lineage>
</organism>
<dbReference type="EMBL" id="JABSTQ010010346">
    <property type="protein sequence ID" value="KAG0421592.1"/>
    <property type="molecule type" value="Genomic_DNA"/>
</dbReference>
<sequence length="441" mass="50601">MAVIDKPAELWSVDEVSDWLGSVGHDEYAPTFAEHVIDGRALLTIAESDLRKPPLEIKRLGDIKNLMISIRELQWQNLGAVKQLLGPCELLMTATNNSAADPSQSISRRNSARKHRRRRSVGSSDGTAPSPDISFEYDYEDDDGNELGSAPTKCRHLKPEIWKTAVGMLYFLAVTWITAIVMVIVHDRVPDMQTYPPLPDIFLDNVPHIPWAFAMGELTGLILFGVWVSILICHRHRFILLRRMFSLFGSVFLLRCITMLITSLSVPGKHLECKARHVGDLSEKLHQAFLIWQGGGMLIQGVRTCGDYMFSGHTTVLTLLNFFITEYTPRSYYFLHTTSWVLNLFGIFFILSAHEHYSIDVFIAFYISTRLFLYYHTLANNRALMQMDSKRTRIWFPLFYFFESGVDGIVPNEYDTPVAWVRWFRRKMANIVIRLKLTKVL</sequence>
<comment type="caution">
    <text evidence="1">The sequence shown here is derived from an EMBL/GenBank/DDBJ whole genome shotgun (WGS) entry which is preliminary data.</text>
</comment>
<keyword evidence="2" id="KW-1185">Reference proteome</keyword>
<proteinExistence type="predicted"/>
<reference evidence="1 2" key="1">
    <citation type="journal article" date="2020" name="Cell">
        <title>Large-Scale Comparative Analyses of Tick Genomes Elucidate Their Genetic Diversity and Vector Capacities.</title>
        <authorList>
            <consortium name="Tick Genome and Microbiome Consortium (TIGMIC)"/>
            <person name="Jia N."/>
            <person name="Wang J."/>
            <person name="Shi W."/>
            <person name="Du L."/>
            <person name="Sun Y."/>
            <person name="Zhan W."/>
            <person name="Jiang J.F."/>
            <person name="Wang Q."/>
            <person name="Zhang B."/>
            <person name="Ji P."/>
            <person name="Bell-Sakyi L."/>
            <person name="Cui X.M."/>
            <person name="Yuan T.T."/>
            <person name="Jiang B.G."/>
            <person name="Yang W.F."/>
            <person name="Lam T.T."/>
            <person name="Chang Q.C."/>
            <person name="Ding S.J."/>
            <person name="Wang X.J."/>
            <person name="Zhu J.G."/>
            <person name="Ruan X.D."/>
            <person name="Zhao L."/>
            <person name="Wei J.T."/>
            <person name="Ye R.Z."/>
            <person name="Que T.C."/>
            <person name="Du C.H."/>
            <person name="Zhou Y.H."/>
            <person name="Cheng J.X."/>
            <person name="Dai P.F."/>
            <person name="Guo W.B."/>
            <person name="Han X.H."/>
            <person name="Huang E.J."/>
            <person name="Li L.F."/>
            <person name="Wei W."/>
            <person name="Gao Y.C."/>
            <person name="Liu J.Z."/>
            <person name="Shao H.Z."/>
            <person name="Wang X."/>
            <person name="Wang C.C."/>
            <person name="Yang T.C."/>
            <person name="Huo Q.B."/>
            <person name="Li W."/>
            <person name="Chen H.Y."/>
            <person name="Chen S.E."/>
            <person name="Zhou L.G."/>
            <person name="Ni X.B."/>
            <person name="Tian J.H."/>
            <person name="Sheng Y."/>
            <person name="Liu T."/>
            <person name="Pan Y.S."/>
            <person name="Xia L.Y."/>
            <person name="Li J."/>
            <person name="Zhao F."/>
            <person name="Cao W.C."/>
        </authorList>
    </citation>
    <scope>NUCLEOTIDE SEQUENCE [LARGE SCALE GENOMIC DNA]</scope>
    <source>
        <strain evidence="1">Iper-2018</strain>
    </source>
</reference>